<keyword evidence="2" id="KW-0238">DNA-binding</keyword>
<evidence type="ECO:0000259" key="5">
    <source>
        <dbReference type="PROSITE" id="PS51900"/>
    </source>
</evidence>
<evidence type="ECO:0000256" key="3">
    <source>
        <dbReference type="ARBA" id="ARBA00023172"/>
    </source>
</evidence>
<dbReference type="GO" id="GO:0006310">
    <property type="term" value="P:DNA recombination"/>
    <property type="evidence" value="ECO:0007669"/>
    <property type="project" value="UniProtKB-KW"/>
</dbReference>
<dbReference type="InterPro" id="IPR002104">
    <property type="entry name" value="Integrase_catalytic"/>
</dbReference>
<dbReference type="PANTHER" id="PTHR30349">
    <property type="entry name" value="PHAGE INTEGRASE-RELATED"/>
    <property type="match status" value="1"/>
</dbReference>
<dbReference type="InterPro" id="IPR013762">
    <property type="entry name" value="Integrase-like_cat_sf"/>
</dbReference>
<protein>
    <submittedName>
        <fullName evidence="6">Site-specific tyrosine recombinase XerD</fullName>
    </submittedName>
</protein>
<feature type="domain" description="Core-binding (CB)" evidence="5">
    <location>
        <begin position="1"/>
        <end position="74"/>
    </location>
</feature>
<dbReference type="InterPro" id="IPR050090">
    <property type="entry name" value="Tyrosine_recombinase_XerCD"/>
</dbReference>
<dbReference type="InterPro" id="IPR010998">
    <property type="entry name" value="Integrase_recombinase_N"/>
</dbReference>
<dbReference type="Pfam" id="PF00589">
    <property type="entry name" value="Phage_integrase"/>
    <property type="match status" value="1"/>
</dbReference>
<keyword evidence="1" id="KW-0229">DNA integration</keyword>
<dbReference type="NCBIfam" id="NF001399">
    <property type="entry name" value="PRK00283.1"/>
    <property type="match status" value="1"/>
</dbReference>
<evidence type="ECO:0000259" key="4">
    <source>
        <dbReference type="PROSITE" id="PS51898"/>
    </source>
</evidence>
<organism evidence="6">
    <name type="scientific">hydrothermal vent metagenome</name>
    <dbReference type="NCBI Taxonomy" id="652676"/>
    <lineage>
        <taxon>unclassified sequences</taxon>
        <taxon>metagenomes</taxon>
        <taxon>ecological metagenomes</taxon>
    </lineage>
</organism>
<evidence type="ECO:0000313" key="6">
    <source>
        <dbReference type="EMBL" id="VAW22922.1"/>
    </source>
</evidence>
<proteinExistence type="predicted"/>
<dbReference type="PROSITE" id="PS51898">
    <property type="entry name" value="TYR_RECOMBINASE"/>
    <property type="match status" value="1"/>
</dbReference>
<dbReference type="InterPro" id="IPR004107">
    <property type="entry name" value="Integrase_SAM-like_N"/>
</dbReference>
<dbReference type="Pfam" id="PF02899">
    <property type="entry name" value="Phage_int_SAM_1"/>
    <property type="match status" value="1"/>
</dbReference>
<feature type="domain" description="Tyr recombinase" evidence="4">
    <location>
        <begin position="95"/>
        <end position="282"/>
    </location>
</feature>
<dbReference type="SUPFAM" id="SSF56349">
    <property type="entry name" value="DNA breaking-rejoining enzymes"/>
    <property type="match status" value="1"/>
</dbReference>
<dbReference type="InterPro" id="IPR044068">
    <property type="entry name" value="CB"/>
</dbReference>
<dbReference type="SUPFAM" id="SSF47823">
    <property type="entry name" value="lambda integrase-like, N-terminal domain"/>
    <property type="match status" value="1"/>
</dbReference>
<reference evidence="6" key="1">
    <citation type="submission" date="2018-06" db="EMBL/GenBank/DDBJ databases">
        <authorList>
            <person name="Zhirakovskaya E."/>
        </authorList>
    </citation>
    <scope>NUCLEOTIDE SEQUENCE</scope>
</reference>
<dbReference type="GO" id="GO:0015074">
    <property type="term" value="P:DNA integration"/>
    <property type="evidence" value="ECO:0007669"/>
    <property type="project" value="UniProtKB-KW"/>
</dbReference>
<dbReference type="Gene3D" id="1.10.150.130">
    <property type="match status" value="1"/>
</dbReference>
<dbReference type="Gene3D" id="1.10.443.10">
    <property type="entry name" value="Intergrase catalytic core"/>
    <property type="match status" value="1"/>
</dbReference>
<evidence type="ECO:0000256" key="2">
    <source>
        <dbReference type="ARBA" id="ARBA00023125"/>
    </source>
</evidence>
<dbReference type="PANTHER" id="PTHR30349:SF90">
    <property type="entry name" value="TYROSINE RECOMBINASE XERD"/>
    <property type="match status" value="1"/>
</dbReference>
<dbReference type="InterPro" id="IPR011010">
    <property type="entry name" value="DNA_brk_join_enz"/>
</dbReference>
<evidence type="ECO:0000256" key="1">
    <source>
        <dbReference type="ARBA" id="ARBA00022908"/>
    </source>
</evidence>
<name>A0A3B0U8Y7_9ZZZZ</name>
<dbReference type="EMBL" id="UOEO01000218">
    <property type="protein sequence ID" value="VAW22922.1"/>
    <property type="molecule type" value="Genomic_DNA"/>
</dbReference>
<gene>
    <name evidence="6" type="ORF">MNBD_ALPHA12-1719</name>
</gene>
<dbReference type="GO" id="GO:0003677">
    <property type="term" value="F:DNA binding"/>
    <property type="evidence" value="ECO:0007669"/>
    <property type="project" value="UniProtKB-KW"/>
</dbReference>
<accession>A0A3B0U8Y7</accession>
<sequence length="297" mass="33663">MMSAERDAADNTIAAYRADLLDYCAFLQAQNKNPLDAMQSDITLYLNDLHLRDISSATSARKLSSIRQLHLHLCVDDLRPDDPTRIIQSPRTTRSLPRTLSHKEVERLFLTAQTELSEAKGKQKNRRALRLYVMLELLYATGMRVSELISLPRAAAMRDVQYLTIKGKGGRERIVPVNKRARAALTIYLKDIKGERFLFPSRAKQGFVTRQVFARDLKQLAIRASIAPFKVSPHVLRHAFASHLLAGGADLRVVQTLLGHADISTTQIYTHVLDERLRQLVEGHHPLAQESEKKKDR</sequence>
<dbReference type="PROSITE" id="PS51900">
    <property type="entry name" value="CB"/>
    <property type="match status" value="1"/>
</dbReference>
<keyword evidence="3" id="KW-0233">DNA recombination</keyword>
<dbReference type="AlphaFoldDB" id="A0A3B0U8Y7"/>